<dbReference type="PROSITE" id="PS00751">
    <property type="entry name" value="TCP1_2"/>
    <property type="match status" value="1"/>
</dbReference>
<dbReference type="FunFam" id="3.50.7.10:FF:000006">
    <property type="entry name" value="T-complex protein 1 subunit eta"/>
    <property type="match status" value="1"/>
</dbReference>
<keyword evidence="6 9" id="KW-0067">ATP-binding</keyword>
<feature type="region of interest" description="Disordered" evidence="10">
    <location>
        <begin position="332"/>
        <end position="385"/>
    </location>
</feature>
<comment type="caution">
    <text evidence="11">The sequence shown here is derived from an EMBL/GenBank/DDBJ whole genome shotgun (WGS) entry which is preliminary data.</text>
</comment>
<dbReference type="InterPro" id="IPR002423">
    <property type="entry name" value="Cpn60/GroEL/TCP-1"/>
</dbReference>
<dbReference type="PRINTS" id="PR00304">
    <property type="entry name" value="TCOMPLEXTCP1"/>
</dbReference>
<keyword evidence="7 9" id="KW-0143">Chaperone</keyword>
<dbReference type="Gene3D" id="1.10.560.10">
    <property type="entry name" value="GroEL-like equatorial domain"/>
    <property type="match status" value="1"/>
</dbReference>
<accession>A0A8H4KD92</accession>
<dbReference type="SUPFAM" id="SSF48592">
    <property type="entry name" value="GroEL equatorial domain-like"/>
    <property type="match status" value="1"/>
</dbReference>
<evidence type="ECO:0000256" key="3">
    <source>
        <dbReference type="ARBA" id="ARBA00011531"/>
    </source>
</evidence>
<dbReference type="OrthoDB" id="10248520at2759"/>
<sequence>MSRQKIQDAEFDDWLQLDEEDANWVAQQTAQGLPLILPWKRQAIRLGTCFQSQRLEDPWLKDNPFILSDFYMIPKVLHCDYGSASSFHSISTSRKTETSKHLALGFGVGVGLPFLCSASAKGTYDEELKENNDSDKSSIRASLRCGVVELERNPRLCHEALVMLKYGDGYKAFTEKYGDYFVWGYRLGGDTGLMISSSAFEKKKVEQYGIELTVEVLLVEVSHKWTKDFHTFSAGKKMRLLGYDTLSDTNWNVTMEASGDIEKLSKQAEEVILRSQSLLERSIMILEDEGMFNGEHLTHAQCELLTSRGIAVELILLPMSSLRDVARWTTERDITPKEGPGTKPHRALPKNLPERARGKQATATPTDRLRCGSSRSKFPDSPPYFTMSFGGQTPTIIVLKEGTDTSQGKGQIISNINACLAVQATLKSTLGPYGGDLLMVDENGRQTITNDGATVMKLLDIVHPAARILVDIARSQDAEVGDGTTSVVVLAGSILKEMKDHVEQGISSQIIIKGLRQASAKAVNKIKEIAINTSAADKRETLSKLAATAMTSKLIKRNTDFFTKMAVDAVLALDQEDLNEKLIGVKKIPGGSLTESLFINGVAFKKTFSYAGFEQQPKSFVNPKIVCLNVELELKAEKDNAEVRVEQVSEYQAIVDAEWQIIYKKLESIYKTGAKVVLSKLPIGDLATQFFADRDVFCAGRVTGEDMERVVQATGAVIQSTCSDILPEHLGTCGKFEERQIGGERFNFFEDCAEAKTCTLVLRGGAEQFIAEVERSLHDAIMIVKRAILNRNIVGGGGACEMELSYYLGRYANEIRSKQQAIIKSFAKALEVIPRQLCDNAGFDATDILNKLRVEHHNGNTWAGVDFQNEGVANMMDNFVWEPALVKINAIQAATEASCLILGVDETIRNEESAKPQAPGQLPPGAAQRALRGRGRGMPRR</sequence>
<dbReference type="Gene3D" id="3.30.260.10">
    <property type="entry name" value="TCP-1-like chaperonin intermediate domain"/>
    <property type="match status" value="1"/>
</dbReference>
<evidence type="ECO:0000256" key="7">
    <source>
        <dbReference type="ARBA" id="ARBA00023186"/>
    </source>
</evidence>
<dbReference type="NCBIfam" id="TIGR02345">
    <property type="entry name" value="chap_CCT_eta"/>
    <property type="match status" value="1"/>
</dbReference>
<dbReference type="SUPFAM" id="SSF52029">
    <property type="entry name" value="GroEL apical domain-like"/>
    <property type="match status" value="1"/>
</dbReference>
<dbReference type="PROSITE" id="PS00995">
    <property type="entry name" value="TCP1_3"/>
    <property type="match status" value="1"/>
</dbReference>
<dbReference type="CDD" id="cd03340">
    <property type="entry name" value="TCP1_eta"/>
    <property type="match status" value="1"/>
</dbReference>
<dbReference type="InterPro" id="IPR027409">
    <property type="entry name" value="GroEL-like_apical_dom_sf"/>
</dbReference>
<evidence type="ECO:0000256" key="9">
    <source>
        <dbReference type="RuleBase" id="RU004187"/>
    </source>
</evidence>
<dbReference type="PANTHER" id="PTHR11353">
    <property type="entry name" value="CHAPERONIN"/>
    <property type="match status" value="1"/>
</dbReference>
<keyword evidence="4" id="KW-0963">Cytoplasm</keyword>
<dbReference type="Proteomes" id="UP000605986">
    <property type="component" value="Unassembled WGS sequence"/>
</dbReference>
<protein>
    <recommendedName>
        <fullName evidence="8">CCT-eta</fullName>
    </recommendedName>
</protein>
<dbReference type="InterPro" id="IPR002194">
    <property type="entry name" value="Chaperonin_TCP-1_CS"/>
</dbReference>
<dbReference type="GO" id="GO:0005524">
    <property type="term" value="F:ATP binding"/>
    <property type="evidence" value="ECO:0007669"/>
    <property type="project" value="UniProtKB-KW"/>
</dbReference>
<evidence type="ECO:0000256" key="10">
    <source>
        <dbReference type="SAM" id="MobiDB-lite"/>
    </source>
</evidence>
<dbReference type="AlphaFoldDB" id="A0A8H4KD92"/>
<dbReference type="InterPro" id="IPR027410">
    <property type="entry name" value="TCP-1-like_intermed_sf"/>
</dbReference>
<evidence type="ECO:0000256" key="1">
    <source>
        <dbReference type="ARBA" id="ARBA00004496"/>
    </source>
</evidence>
<comment type="similarity">
    <text evidence="2 9">Belongs to the TCP-1 chaperonin family.</text>
</comment>
<dbReference type="InterPro" id="IPR054827">
    <property type="entry name" value="thermosome_alpha"/>
</dbReference>
<comment type="subcellular location">
    <subcellularLocation>
        <location evidence="1">Cytoplasm</location>
    </subcellularLocation>
</comment>
<dbReference type="SUPFAM" id="SSF54849">
    <property type="entry name" value="GroEL-intermediate domain like"/>
    <property type="match status" value="1"/>
</dbReference>
<dbReference type="GO" id="GO:0140662">
    <property type="term" value="F:ATP-dependent protein folding chaperone"/>
    <property type="evidence" value="ECO:0007669"/>
    <property type="project" value="InterPro"/>
</dbReference>
<dbReference type="EMBL" id="JAADJG010000432">
    <property type="protein sequence ID" value="KAF4446874.1"/>
    <property type="molecule type" value="Genomic_DNA"/>
</dbReference>
<dbReference type="Gene3D" id="3.50.7.10">
    <property type="entry name" value="GroEL"/>
    <property type="match status" value="1"/>
</dbReference>
<keyword evidence="5 9" id="KW-0547">Nucleotide-binding</keyword>
<evidence type="ECO:0000313" key="11">
    <source>
        <dbReference type="EMBL" id="KAF4446874.1"/>
    </source>
</evidence>
<dbReference type="NCBIfam" id="NF041082">
    <property type="entry name" value="thermosome_alpha"/>
    <property type="match status" value="1"/>
</dbReference>
<evidence type="ECO:0000256" key="2">
    <source>
        <dbReference type="ARBA" id="ARBA00008020"/>
    </source>
</evidence>
<keyword evidence="12" id="KW-1185">Reference proteome</keyword>
<dbReference type="InterPro" id="IPR012720">
    <property type="entry name" value="Chap_CCT_eta"/>
</dbReference>
<evidence type="ECO:0000256" key="5">
    <source>
        <dbReference type="ARBA" id="ARBA00022741"/>
    </source>
</evidence>
<gene>
    <name evidence="11" type="ORF">F53441_9505</name>
</gene>
<name>A0A8H4KD92_9HYPO</name>
<dbReference type="InterPro" id="IPR017998">
    <property type="entry name" value="Chaperone_TCP-1"/>
</dbReference>
<comment type="subunit">
    <text evidence="3">Heterooligomeric complex of about 850 to 900 kDa that forms two stacked rings, 12 to 16 nm in diameter.</text>
</comment>
<dbReference type="GO" id="GO:0051082">
    <property type="term" value="F:unfolded protein binding"/>
    <property type="evidence" value="ECO:0007669"/>
    <property type="project" value="InterPro"/>
</dbReference>
<feature type="compositionally biased region" description="Low complexity" evidence="10">
    <location>
        <begin position="915"/>
        <end position="930"/>
    </location>
</feature>
<evidence type="ECO:0000256" key="8">
    <source>
        <dbReference type="ARBA" id="ARBA00032221"/>
    </source>
</evidence>
<organism evidence="11 12">
    <name type="scientific">Fusarium austroafricanum</name>
    <dbReference type="NCBI Taxonomy" id="2364996"/>
    <lineage>
        <taxon>Eukaryota</taxon>
        <taxon>Fungi</taxon>
        <taxon>Dikarya</taxon>
        <taxon>Ascomycota</taxon>
        <taxon>Pezizomycotina</taxon>
        <taxon>Sordariomycetes</taxon>
        <taxon>Hypocreomycetidae</taxon>
        <taxon>Hypocreales</taxon>
        <taxon>Nectriaceae</taxon>
        <taxon>Fusarium</taxon>
        <taxon>Fusarium concolor species complex</taxon>
    </lineage>
</organism>
<dbReference type="InterPro" id="IPR053374">
    <property type="entry name" value="TCP-1_chaperonin"/>
</dbReference>
<dbReference type="NCBIfam" id="NF041083">
    <property type="entry name" value="thermosome_beta"/>
    <property type="match status" value="1"/>
</dbReference>
<dbReference type="GO" id="GO:0005832">
    <property type="term" value="C:chaperonin-containing T-complex"/>
    <property type="evidence" value="ECO:0007669"/>
    <property type="project" value="UniProtKB-ARBA"/>
</dbReference>
<dbReference type="FunFam" id="3.30.260.10:FF:000022">
    <property type="entry name" value="T-complex protein 1 subunit eta"/>
    <property type="match status" value="1"/>
</dbReference>
<evidence type="ECO:0000313" key="12">
    <source>
        <dbReference type="Proteomes" id="UP000605986"/>
    </source>
</evidence>
<feature type="compositionally biased region" description="Basic residues" evidence="10">
    <location>
        <begin position="931"/>
        <end position="941"/>
    </location>
</feature>
<dbReference type="InterPro" id="IPR027413">
    <property type="entry name" value="GROEL-like_equatorial_sf"/>
</dbReference>
<dbReference type="FunFam" id="1.10.560.10:FF:000017">
    <property type="entry name" value="T-complex protein 1 subunit eta"/>
    <property type="match status" value="1"/>
</dbReference>
<proteinExistence type="inferred from homology"/>
<dbReference type="GO" id="GO:0016887">
    <property type="term" value="F:ATP hydrolysis activity"/>
    <property type="evidence" value="ECO:0007669"/>
    <property type="project" value="InterPro"/>
</dbReference>
<evidence type="ECO:0000256" key="6">
    <source>
        <dbReference type="ARBA" id="ARBA00022840"/>
    </source>
</evidence>
<evidence type="ECO:0000256" key="4">
    <source>
        <dbReference type="ARBA" id="ARBA00022490"/>
    </source>
</evidence>
<dbReference type="Pfam" id="PF00118">
    <property type="entry name" value="Cpn60_TCP1"/>
    <property type="match status" value="1"/>
</dbReference>
<feature type="region of interest" description="Disordered" evidence="10">
    <location>
        <begin position="911"/>
        <end position="941"/>
    </location>
</feature>
<reference evidence="11" key="1">
    <citation type="submission" date="2020-01" db="EMBL/GenBank/DDBJ databases">
        <title>Identification and distribution of gene clusters putatively required for synthesis of sphingolipid metabolism inhibitors in phylogenetically diverse species of the filamentous fungus Fusarium.</title>
        <authorList>
            <person name="Kim H.-S."/>
            <person name="Busman M."/>
            <person name="Brown D.W."/>
            <person name="Divon H."/>
            <person name="Uhlig S."/>
            <person name="Proctor R.H."/>
        </authorList>
    </citation>
    <scope>NUCLEOTIDE SEQUENCE</scope>
    <source>
        <strain evidence="11">NRRL 53441</strain>
    </source>
</reference>